<dbReference type="PANTHER" id="PTHR45586:SF1">
    <property type="entry name" value="LIPOPOLYSACCHARIDE ASSEMBLY PROTEIN B"/>
    <property type="match status" value="1"/>
</dbReference>
<dbReference type="Pfam" id="PF13181">
    <property type="entry name" value="TPR_8"/>
    <property type="match status" value="2"/>
</dbReference>
<organism evidence="4 5">
    <name type="scientific">Halalkalibacter wakoensis JCM 9140</name>
    <dbReference type="NCBI Taxonomy" id="1236970"/>
    <lineage>
        <taxon>Bacteria</taxon>
        <taxon>Bacillati</taxon>
        <taxon>Bacillota</taxon>
        <taxon>Bacilli</taxon>
        <taxon>Bacillales</taxon>
        <taxon>Bacillaceae</taxon>
        <taxon>Halalkalibacter</taxon>
    </lineage>
</organism>
<feature type="repeat" description="TPR" evidence="3">
    <location>
        <begin position="270"/>
        <end position="303"/>
    </location>
</feature>
<dbReference type="InterPro" id="IPR051012">
    <property type="entry name" value="CellSynth/LPSAsmb/PSIAsmb"/>
</dbReference>
<name>W4Q0Z9_9BACI</name>
<reference evidence="4" key="1">
    <citation type="journal article" date="2014" name="Genome Announc.">
        <title>Draft Genome Sequences of Three Alkaliphilic Bacillus Strains, Bacillus wakoensis JCM 9140T, Bacillus akibai JCM 9157T, and Bacillus hemicellulosilyticus JCM 9152T.</title>
        <authorList>
            <person name="Yuki M."/>
            <person name="Oshima K."/>
            <person name="Suda W."/>
            <person name="Oshida Y."/>
            <person name="Kitamura K."/>
            <person name="Iida T."/>
            <person name="Hattori M."/>
            <person name="Ohkuma M."/>
        </authorList>
    </citation>
    <scope>NUCLEOTIDE SEQUENCE [LARGE SCALE GENOMIC DNA]</scope>
    <source>
        <strain evidence="4">JCM 9140</strain>
    </source>
</reference>
<dbReference type="Gene3D" id="1.25.40.10">
    <property type="entry name" value="Tetratricopeptide repeat domain"/>
    <property type="match status" value="1"/>
</dbReference>
<dbReference type="Proteomes" id="UP000018890">
    <property type="component" value="Unassembled WGS sequence"/>
</dbReference>
<evidence type="ECO:0000313" key="5">
    <source>
        <dbReference type="Proteomes" id="UP000018890"/>
    </source>
</evidence>
<dbReference type="OrthoDB" id="2937463at2"/>
<evidence type="ECO:0000256" key="1">
    <source>
        <dbReference type="ARBA" id="ARBA00022737"/>
    </source>
</evidence>
<evidence type="ECO:0000256" key="2">
    <source>
        <dbReference type="ARBA" id="ARBA00022803"/>
    </source>
</evidence>
<proteinExistence type="predicted"/>
<dbReference type="STRING" id="1236970.JCM9140_1014"/>
<dbReference type="SUPFAM" id="SSF48452">
    <property type="entry name" value="TPR-like"/>
    <property type="match status" value="1"/>
</dbReference>
<comment type="caution">
    <text evidence="4">The sequence shown here is derived from an EMBL/GenBank/DDBJ whole genome shotgun (WGS) entry which is preliminary data.</text>
</comment>
<dbReference type="InterPro" id="IPR019734">
    <property type="entry name" value="TPR_rpt"/>
</dbReference>
<dbReference type="InterPro" id="IPR011990">
    <property type="entry name" value="TPR-like_helical_dom_sf"/>
</dbReference>
<keyword evidence="5" id="KW-1185">Reference proteome</keyword>
<dbReference type="EMBL" id="BAUT01000006">
    <property type="protein sequence ID" value="GAE25044.1"/>
    <property type="molecule type" value="Genomic_DNA"/>
</dbReference>
<dbReference type="RefSeq" id="WP_034742891.1">
    <property type="nucleotide sequence ID" value="NZ_BAUT01000006.1"/>
</dbReference>
<dbReference type="PANTHER" id="PTHR45586">
    <property type="entry name" value="TPR REPEAT-CONTAINING PROTEIN PA4667"/>
    <property type="match status" value="1"/>
</dbReference>
<keyword evidence="1" id="KW-0677">Repeat</keyword>
<accession>W4Q0Z9</accession>
<gene>
    <name evidence="4" type="ORF">JCM9140_1014</name>
</gene>
<dbReference type="Pfam" id="PF13432">
    <property type="entry name" value="TPR_16"/>
    <property type="match status" value="1"/>
</dbReference>
<protein>
    <submittedName>
        <fullName evidence="4">Uncharacterized protein</fullName>
    </submittedName>
</protein>
<keyword evidence="2 3" id="KW-0802">TPR repeat</keyword>
<dbReference type="PROSITE" id="PS50005">
    <property type="entry name" value="TPR"/>
    <property type="match status" value="2"/>
</dbReference>
<feature type="repeat" description="TPR" evidence="3">
    <location>
        <begin position="136"/>
        <end position="169"/>
    </location>
</feature>
<evidence type="ECO:0000256" key="3">
    <source>
        <dbReference type="PROSITE-ProRule" id="PRU00339"/>
    </source>
</evidence>
<evidence type="ECO:0000313" key="4">
    <source>
        <dbReference type="EMBL" id="GAE25044.1"/>
    </source>
</evidence>
<dbReference type="SMART" id="SM00028">
    <property type="entry name" value="TPR"/>
    <property type="match status" value="3"/>
</dbReference>
<dbReference type="AlphaFoldDB" id="W4Q0Z9"/>
<sequence>MENWMSSWNAIYKNIEKKWAFMSEKEQEQQLAYLEETAGSLLDKWTELDEKIHDLKQPKNGRGITFSYFSKGTTFYDLEMFEQAAKTLKKEKVTGSNDEIRRLYLGFSYLFANHFDLAKESFLYLIQVSAYPIITHFAHVGMGCVHTKEERLDEAIASFEKANELTSSNDVVYNLGICYFFNKVFHIAKPYFQDYVEQVPDDGEAFFFLGCCHYEEGELDEAWTAWTTSISLLDSEEALIALAYVCEWHGYHQAAIHCYKRVQEKHVQSVRVWHGLAWNYALLEDKINAVNAFEAAIKLDPGNEKVEQSLNWLQESWPEMSDLLKC</sequence>